<accession>A0A914Q460</accession>
<dbReference type="SUPFAM" id="SSF50985">
    <property type="entry name" value="RCC1/BLIP-II"/>
    <property type="match status" value="1"/>
</dbReference>
<evidence type="ECO:0000256" key="2">
    <source>
        <dbReference type="ARBA" id="ARBA00022737"/>
    </source>
</evidence>
<dbReference type="InterPro" id="IPR009091">
    <property type="entry name" value="RCC1/BLIP-II"/>
</dbReference>
<feature type="domain" description="RCC1-like" evidence="4">
    <location>
        <begin position="5"/>
        <end position="262"/>
    </location>
</feature>
<evidence type="ECO:0000313" key="5">
    <source>
        <dbReference type="Proteomes" id="UP000887578"/>
    </source>
</evidence>
<keyword evidence="1" id="KW-0344">Guanine-nucleotide releasing factor</keyword>
<dbReference type="PROSITE" id="PS00626">
    <property type="entry name" value="RCC1_2"/>
    <property type="match status" value="1"/>
</dbReference>
<dbReference type="PANTHER" id="PTHR45982:SF1">
    <property type="entry name" value="REGULATOR OF CHROMOSOME CONDENSATION"/>
    <property type="match status" value="1"/>
</dbReference>
<protein>
    <recommendedName>
        <fullName evidence="4">RCC1-like domain-containing protein</fullName>
    </recommendedName>
</protein>
<dbReference type="WBParaSite" id="PDA_v2.g25620.t1">
    <property type="protein sequence ID" value="PDA_v2.g25620.t1"/>
    <property type="gene ID" value="PDA_v2.g25620"/>
</dbReference>
<dbReference type="InterPro" id="IPR058923">
    <property type="entry name" value="RCC1-like_dom"/>
</dbReference>
<sequence length="269" mass="29399">METGPTVIIHHNIDVQIVKIASGDNHLVMLSSKGEIYTFGVGSLGQLGTSTCTKRSTFMADITGKSLHRPVQEGSKSIKFSDIFAGGCWTMGRAVDGRIFACGLNNYGQLGFPLNDGENNFVIGRLTYSPAFSSKKKWTHIAGVKHIVARNDKGEVYGIGLNTDNELGIGTYEGNDETEQWRYFELQKINFPDDVKIAGLTATLESSIAWTEDGRAYGFGYDSYGQLGLGNTSVPIPKRITSPYLNGYKIISVALAWRHSVFLAAKINE</sequence>
<name>A0A914Q460_9BILA</name>
<keyword evidence="2" id="KW-0677">Repeat</keyword>
<dbReference type="PANTHER" id="PTHR45982">
    <property type="entry name" value="REGULATOR OF CHROMOSOME CONDENSATION"/>
    <property type="match status" value="1"/>
</dbReference>
<dbReference type="AlphaFoldDB" id="A0A914Q460"/>
<dbReference type="PROSITE" id="PS50012">
    <property type="entry name" value="RCC1_3"/>
    <property type="match status" value="2"/>
</dbReference>
<feature type="repeat" description="RCC1" evidence="3">
    <location>
        <begin position="34"/>
        <end position="96"/>
    </location>
</feature>
<proteinExistence type="predicted"/>
<reference evidence="6" key="1">
    <citation type="submission" date="2022-11" db="UniProtKB">
        <authorList>
            <consortium name="WormBaseParasite"/>
        </authorList>
    </citation>
    <scope>IDENTIFICATION</scope>
</reference>
<evidence type="ECO:0000313" key="6">
    <source>
        <dbReference type="WBParaSite" id="PDA_v2.g25620.t1"/>
    </source>
</evidence>
<dbReference type="Pfam" id="PF25390">
    <property type="entry name" value="WD40_RLD"/>
    <property type="match status" value="1"/>
</dbReference>
<dbReference type="PRINTS" id="PR00633">
    <property type="entry name" value="RCCNDNSATION"/>
</dbReference>
<evidence type="ECO:0000256" key="3">
    <source>
        <dbReference type="PROSITE-ProRule" id="PRU00235"/>
    </source>
</evidence>
<dbReference type="InterPro" id="IPR000408">
    <property type="entry name" value="Reg_chr_condens"/>
</dbReference>
<dbReference type="InterPro" id="IPR051553">
    <property type="entry name" value="Ran_GTPase-activating"/>
</dbReference>
<dbReference type="Proteomes" id="UP000887578">
    <property type="component" value="Unplaced"/>
</dbReference>
<keyword evidence="5" id="KW-1185">Reference proteome</keyword>
<evidence type="ECO:0000259" key="4">
    <source>
        <dbReference type="Pfam" id="PF25390"/>
    </source>
</evidence>
<dbReference type="GO" id="GO:0005737">
    <property type="term" value="C:cytoplasm"/>
    <property type="evidence" value="ECO:0007669"/>
    <property type="project" value="TreeGrafter"/>
</dbReference>
<dbReference type="GO" id="GO:0005085">
    <property type="term" value="F:guanyl-nucleotide exchange factor activity"/>
    <property type="evidence" value="ECO:0007669"/>
    <property type="project" value="TreeGrafter"/>
</dbReference>
<feature type="repeat" description="RCC1" evidence="3">
    <location>
        <begin position="214"/>
        <end position="266"/>
    </location>
</feature>
<dbReference type="Gene3D" id="2.130.10.30">
    <property type="entry name" value="Regulator of chromosome condensation 1/beta-lactamase-inhibitor protein II"/>
    <property type="match status" value="1"/>
</dbReference>
<evidence type="ECO:0000256" key="1">
    <source>
        <dbReference type="ARBA" id="ARBA00022658"/>
    </source>
</evidence>
<organism evidence="5 6">
    <name type="scientific">Panagrolaimus davidi</name>
    <dbReference type="NCBI Taxonomy" id="227884"/>
    <lineage>
        <taxon>Eukaryota</taxon>
        <taxon>Metazoa</taxon>
        <taxon>Ecdysozoa</taxon>
        <taxon>Nematoda</taxon>
        <taxon>Chromadorea</taxon>
        <taxon>Rhabditida</taxon>
        <taxon>Tylenchina</taxon>
        <taxon>Panagrolaimomorpha</taxon>
        <taxon>Panagrolaimoidea</taxon>
        <taxon>Panagrolaimidae</taxon>
        <taxon>Panagrolaimus</taxon>
    </lineage>
</organism>